<dbReference type="GO" id="GO:0006508">
    <property type="term" value="P:proteolysis"/>
    <property type="evidence" value="ECO:0007669"/>
    <property type="project" value="UniProtKB-KW"/>
</dbReference>
<keyword evidence="1" id="KW-0677">Repeat</keyword>
<dbReference type="Pfam" id="PF10431">
    <property type="entry name" value="ClpB_D2-small"/>
    <property type="match status" value="1"/>
</dbReference>
<dbReference type="AlphaFoldDB" id="A0A1S8LPB2"/>
<dbReference type="PANTHER" id="PTHR11638">
    <property type="entry name" value="ATP-DEPENDENT CLP PROTEASE"/>
    <property type="match status" value="1"/>
</dbReference>
<dbReference type="SMART" id="SM01086">
    <property type="entry name" value="ClpB_D2-small"/>
    <property type="match status" value="1"/>
</dbReference>
<sequence>MVTCSVCKKNVAVIFTNKVIDGKQELVGLCLPCAKKLGISPLTQIVDTKDMKEDDFQNLSTQMNDMLKNIDLDKISDENGNGGLLNFFNNAFNNSEQGETKEPEYTKDSKTTTSTRKKAKKKKYLDSYGINLTIKAKNGEIDTVIGREREIDRLIQILNRRTKNNPILIGEAGVGKTAIAEGFAVRIAEKNVPARFLDTEVYMLELNSLVAGTQFRGQFEARMKGIIDEINQFKNIILIIDEIHNIMGAGNAESGSLSAANILKPALAKGELQLIGATTIEEYRKYIEKDSALERRFQPIMVEEPTIEQTIEIVKGVKSYYENYHKIKIPDDVIENAVRLSGRYISDRFFPDKAIDVIDEAGSRANLKNKGLVELEALKNELSNIQKEITKCAELNDFEKAAEYKVEECKIQTKIDNFKNEYSNVMLTLDDVASVVESWTKIPVQKITEIEAEKLLNLESRLHKRVIGQNEAVSSVARTIRRNRSGFKKLKKPSSFIFVGPTGVGKTELVKTLALELFQNEKALIRVDMSEYMEKHTVSKLIGAPPGYVGYDNGGQLTEKVRRNPYSVILLDEIEKAHPDVFNILLQILEDGRLTDSQGRTVNFENTIIIMTSNAGTNLKSSGIGFSRDNYFSLSSKIKDVLRETFRPEFLNRIDETIIFTELNKDELMKIIDLMLKEIISEGRDKNISININEEVKNFIFDKGYDKKYGARPLRRTIQKYIEDELAEFYIKGIYKDGSNVTIYIKDNNIAFE</sequence>
<keyword evidence="3 7" id="KW-0067">ATP-binding</keyword>
<keyword evidence="7" id="KW-0378">Hydrolase</keyword>
<dbReference type="InterPro" id="IPR003593">
    <property type="entry name" value="AAA+_ATPase"/>
</dbReference>
<evidence type="ECO:0000313" key="7">
    <source>
        <dbReference type="EMBL" id="URZ10743.1"/>
    </source>
</evidence>
<dbReference type="Proteomes" id="UP000190951">
    <property type="component" value="Chromosome"/>
</dbReference>
<dbReference type="GO" id="GO:0008233">
    <property type="term" value="F:peptidase activity"/>
    <property type="evidence" value="ECO:0007669"/>
    <property type="project" value="UniProtKB-KW"/>
</dbReference>
<evidence type="ECO:0000256" key="3">
    <source>
        <dbReference type="ARBA" id="ARBA00022840"/>
    </source>
</evidence>
<evidence type="ECO:0000256" key="2">
    <source>
        <dbReference type="ARBA" id="ARBA00022741"/>
    </source>
</evidence>
<dbReference type="InterPro" id="IPR050130">
    <property type="entry name" value="ClpA_ClpB"/>
</dbReference>
<keyword evidence="5" id="KW-0175">Coiled coil</keyword>
<evidence type="ECO:0000313" key="8">
    <source>
        <dbReference type="Proteomes" id="UP000190951"/>
    </source>
</evidence>
<dbReference type="PRINTS" id="PR00300">
    <property type="entry name" value="CLPPROTEASEA"/>
</dbReference>
<dbReference type="Pfam" id="PF17871">
    <property type="entry name" value="AAA_lid_9"/>
    <property type="match status" value="1"/>
</dbReference>
<evidence type="ECO:0000256" key="5">
    <source>
        <dbReference type="SAM" id="Coils"/>
    </source>
</evidence>
<gene>
    <name evidence="7" type="primary">clpC_1</name>
    <name evidence="7" type="ORF">CROST_014530</name>
</gene>
<dbReference type="Gene3D" id="1.10.8.60">
    <property type="match status" value="2"/>
</dbReference>
<dbReference type="SUPFAM" id="SSF52540">
    <property type="entry name" value="P-loop containing nucleoside triphosphate hydrolases"/>
    <property type="match status" value="2"/>
</dbReference>
<dbReference type="Gene3D" id="3.40.50.300">
    <property type="entry name" value="P-loop containing nucleotide triphosphate hydrolases"/>
    <property type="match status" value="2"/>
</dbReference>
<dbReference type="STRING" id="84029.CROST_02970"/>
<feature type="region of interest" description="Disordered" evidence="6">
    <location>
        <begin position="95"/>
        <end position="118"/>
    </location>
</feature>
<keyword evidence="4" id="KW-0143">Chaperone</keyword>
<organism evidence="7 8">
    <name type="scientific">Clostridium felsineum</name>
    <dbReference type="NCBI Taxonomy" id="36839"/>
    <lineage>
        <taxon>Bacteria</taxon>
        <taxon>Bacillati</taxon>
        <taxon>Bacillota</taxon>
        <taxon>Clostridia</taxon>
        <taxon>Eubacteriales</taxon>
        <taxon>Clostridiaceae</taxon>
        <taxon>Clostridium</taxon>
    </lineage>
</organism>
<dbReference type="EMBL" id="CP096983">
    <property type="protein sequence ID" value="URZ10743.1"/>
    <property type="molecule type" value="Genomic_DNA"/>
</dbReference>
<dbReference type="Pfam" id="PF07724">
    <property type="entry name" value="AAA_2"/>
    <property type="match status" value="1"/>
</dbReference>
<dbReference type="RefSeq" id="WP_077832428.1">
    <property type="nucleotide sequence ID" value="NZ_CP096983.1"/>
</dbReference>
<keyword evidence="8" id="KW-1185">Reference proteome</keyword>
<dbReference type="GO" id="GO:0016887">
    <property type="term" value="F:ATP hydrolysis activity"/>
    <property type="evidence" value="ECO:0007669"/>
    <property type="project" value="InterPro"/>
</dbReference>
<evidence type="ECO:0000256" key="6">
    <source>
        <dbReference type="SAM" id="MobiDB-lite"/>
    </source>
</evidence>
<dbReference type="InterPro" id="IPR041546">
    <property type="entry name" value="ClpA/ClpB_AAA_lid"/>
</dbReference>
<dbReference type="InterPro" id="IPR001270">
    <property type="entry name" value="ClpA/B"/>
</dbReference>
<keyword evidence="2" id="KW-0547">Nucleotide-binding</keyword>
<dbReference type="KEGG" id="crw:CROST_014530"/>
<accession>A0A1S8LPB2</accession>
<evidence type="ECO:0000256" key="4">
    <source>
        <dbReference type="ARBA" id="ARBA00023186"/>
    </source>
</evidence>
<dbReference type="CDD" id="cd00009">
    <property type="entry name" value="AAA"/>
    <property type="match status" value="1"/>
</dbReference>
<protein>
    <submittedName>
        <fullName evidence="7">ATP-dependent Clp protease ATP-binding subunit ClpC</fullName>
    </submittedName>
</protein>
<dbReference type="InterPro" id="IPR003959">
    <property type="entry name" value="ATPase_AAA_core"/>
</dbReference>
<dbReference type="InterPro" id="IPR027417">
    <property type="entry name" value="P-loop_NTPase"/>
</dbReference>
<name>A0A1S8LPB2_9CLOT</name>
<dbReference type="PANTHER" id="PTHR11638:SF18">
    <property type="entry name" value="HEAT SHOCK PROTEIN 104"/>
    <property type="match status" value="1"/>
</dbReference>
<dbReference type="GO" id="GO:0034605">
    <property type="term" value="P:cellular response to heat"/>
    <property type="evidence" value="ECO:0007669"/>
    <property type="project" value="TreeGrafter"/>
</dbReference>
<evidence type="ECO:0000256" key="1">
    <source>
        <dbReference type="ARBA" id="ARBA00022737"/>
    </source>
</evidence>
<dbReference type="GO" id="GO:0005737">
    <property type="term" value="C:cytoplasm"/>
    <property type="evidence" value="ECO:0007669"/>
    <property type="project" value="TreeGrafter"/>
</dbReference>
<dbReference type="SMART" id="SM00382">
    <property type="entry name" value="AAA"/>
    <property type="match status" value="2"/>
</dbReference>
<dbReference type="PROSITE" id="PS00871">
    <property type="entry name" value="CLPAB_2"/>
    <property type="match status" value="1"/>
</dbReference>
<dbReference type="GO" id="GO:0005524">
    <property type="term" value="F:ATP binding"/>
    <property type="evidence" value="ECO:0007669"/>
    <property type="project" value="UniProtKB-KW"/>
</dbReference>
<dbReference type="Pfam" id="PF00004">
    <property type="entry name" value="AAA"/>
    <property type="match status" value="1"/>
</dbReference>
<dbReference type="InterPro" id="IPR019489">
    <property type="entry name" value="Clp_ATPase_C"/>
</dbReference>
<feature type="coiled-coil region" evidence="5">
    <location>
        <begin position="368"/>
        <end position="395"/>
    </location>
</feature>
<dbReference type="InterPro" id="IPR028299">
    <property type="entry name" value="ClpA/B_CS2"/>
</dbReference>
<dbReference type="CDD" id="cd19499">
    <property type="entry name" value="RecA-like_ClpB_Hsp104-like"/>
    <property type="match status" value="1"/>
</dbReference>
<keyword evidence="7" id="KW-0645">Protease</keyword>
<dbReference type="FunFam" id="3.40.50.300:FF:000025">
    <property type="entry name" value="ATP-dependent Clp protease subunit"/>
    <property type="match status" value="1"/>
</dbReference>
<dbReference type="Gene3D" id="4.10.860.10">
    <property type="entry name" value="UVR domain"/>
    <property type="match status" value="1"/>
</dbReference>
<reference evidence="7 8" key="1">
    <citation type="submission" date="2022-04" db="EMBL/GenBank/DDBJ databases">
        <title>Genome sequence of C. roseum typestrain.</title>
        <authorList>
            <person name="Poehlein A."/>
            <person name="Schoch T."/>
            <person name="Duerre P."/>
            <person name="Daniel R."/>
        </authorList>
    </citation>
    <scope>NUCLEOTIDE SEQUENCE [LARGE SCALE GENOMIC DNA]</scope>
    <source>
        <strain evidence="7 8">DSM 7320</strain>
    </source>
</reference>
<proteinExistence type="predicted"/>
<feature type="compositionally biased region" description="Basic and acidic residues" evidence="6">
    <location>
        <begin position="98"/>
        <end position="110"/>
    </location>
</feature>